<feature type="domain" description="Bacterial bifunctional deaminase-reductase C-terminal" evidence="4">
    <location>
        <begin position="8"/>
        <end position="217"/>
    </location>
</feature>
<sequence>MMKTPDLVIMHNTVTLDGAFTGFDVNMGLHYEIAGKYKTQATLIGSDTIASGIETYGGVPEEKELDFVKPSRNQDLPYWIVVDTHGKTKGMLHACRSFEFCRDIIVLVSEKTGEDFIRYLEARDYDYLVCGKDHVDFKTAFEMLASKYTLRSFLVDSGPTLNSVLIAQGWLDEISLIISPALVAGSSQRFLNQLNKTNQTIPLKLLQCEQIGDGLVLLRYQVLKQRS</sequence>
<comment type="caution">
    <text evidence="5">The sequence shown here is derived from an EMBL/GenBank/DDBJ whole genome shotgun (WGS) entry which is preliminary data.</text>
</comment>
<dbReference type="RefSeq" id="WP_102331640.1">
    <property type="nucleotide sequence ID" value="NZ_CP058566.2"/>
</dbReference>
<keyword evidence="6" id="KW-1185">Reference proteome</keyword>
<evidence type="ECO:0000313" key="6">
    <source>
        <dbReference type="Proteomes" id="UP000235653"/>
    </source>
</evidence>
<dbReference type="GO" id="GO:0009231">
    <property type="term" value="P:riboflavin biosynthetic process"/>
    <property type="evidence" value="ECO:0007669"/>
    <property type="project" value="InterPro"/>
</dbReference>
<comment type="pathway">
    <text evidence="1">Cofactor biosynthesis; riboflavin biosynthesis.</text>
</comment>
<dbReference type="EMBL" id="JQAN02000012">
    <property type="protein sequence ID" value="PPD57449.1"/>
    <property type="molecule type" value="Genomic_DNA"/>
</dbReference>
<dbReference type="GO" id="GO:0008703">
    <property type="term" value="F:5-amino-6-(5-phosphoribosylamino)uracil reductase activity"/>
    <property type="evidence" value="ECO:0007669"/>
    <property type="project" value="InterPro"/>
</dbReference>
<dbReference type="Pfam" id="PF01872">
    <property type="entry name" value="RibD_C"/>
    <property type="match status" value="1"/>
</dbReference>
<proteinExistence type="predicted"/>
<evidence type="ECO:0000313" key="5">
    <source>
        <dbReference type="EMBL" id="PPD57449.1"/>
    </source>
</evidence>
<dbReference type="PANTHER" id="PTHR38011">
    <property type="entry name" value="DIHYDROFOLATE REDUCTASE FAMILY PROTEIN (AFU_ORTHOLOGUE AFUA_8G06820)"/>
    <property type="match status" value="1"/>
</dbReference>
<dbReference type="InterPro" id="IPR050765">
    <property type="entry name" value="Riboflavin_Biosynth_HTPR"/>
</dbReference>
<evidence type="ECO:0000256" key="1">
    <source>
        <dbReference type="ARBA" id="ARBA00005104"/>
    </source>
</evidence>
<dbReference type="InterPro" id="IPR002734">
    <property type="entry name" value="RibDG_C"/>
</dbReference>
<keyword evidence="2" id="KW-0521">NADP</keyword>
<dbReference type="PANTHER" id="PTHR38011:SF7">
    <property type="entry name" value="2,5-DIAMINO-6-RIBOSYLAMINO-4(3H)-PYRIMIDINONE 5'-PHOSPHATE REDUCTASE"/>
    <property type="match status" value="1"/>
</dbReference>
<dbReference type="Proteomes" id="UP000235653">
    <property type="component" value="Unassembled WGS sequence"/>
</dbReference>
<organism evidence="5 6">
    <name type="scientific">Dehalogenimonas etheniformans</name>
    <dbReference type="NCBI Taxonomy" id="1536648"/>
    <lineage>
        <taxon>Bacteria</taxon>
        <taxon>Bacillati</taxon>
        <taxon>Chloroflexota</taxon>
        <taxon>Dehalococcoidia</taxon>
        <taxon>Dehalococcoidales</taxon>
        <taxon>Dehalococcoidaceae</taxon>
        <taxon>Dehalogenimonas</taxon>
    </lineage>
</organism>
<protein>
    <recommendedName>
        <fullName evidence="4">Bacterial bifunctional deaminase-reductase C-terminal domain-containing protein</fullName>
    </recommendedName>
</protein>
<dbReference type="InterPro" id="IPR024072">
    <property type="entry name" value="DHFR-like_dom_sf"/>
</dbReference>
<dbReference type="Gene3D" id="3.40.430.10">
    <property type="entry name" value="Dihydrofolate Reductase, subunit A"/>
    <property type="match status" value="1"/>
</dbReference>
<evidence type="ECO:0000256" key="2">
    <source>
        <dbReference type="ARBA" id="ARBA00022857"/>
    </source>
</evidence>
<dbReference type="AlphaFoldDB" id="A0A2P5P574"/>
<evidence type="ECO:0000259" key="4">
    <source>
        <dbReference type="Pfam" id="PF01872"/>
    </source>
</evidence>
<keyword evidence="3" id="KW-0560">Oxidoreductase</keyword>
<evidence type="ECO:0000256" key="3">
    <source>
        <dbReference type="ARBA" id="ARBA00023002"/>
    </source>
</evidence>
<reference evidence="5 6" key="1">
    <citation type="journal article" date="2017" name="ISME J.">
        <title>Grape pomace compost harbors organohalide-respiring Dehalogenimonas species with novel reductive dehalogenase genes.</title>
        <authorList>
            <person name="Yang Y."/>
            <person name="Higgins S.A."/>
            <person name="Yan J."/>
            <person name="Simsir B."/>
            <person name="Chourey K."/>
            <person name="Iyer R."/>
            <person name="Hettich R.L."/>
            <person name="Baldwin B."/>
            <person name="Ogles D.M."/>
            <person name="Loffler F.E."/>
        </authorList>
    </citation>
    <scope>NUCLEOTIDE SEQUENCE [LARGE SCALE GENOMIC DNA]</scope>
    <source>
        <strain evidence="5 6">GP</strain>
    </source>
</reference>
<dbReference type="OrthoDB" id="9800865at2"/>
<accession>A0A2P5P574</accession>
<name>A0A2P5P574_9CHLR</name>
<dbReference type="SUPFAM" id="SSF53597">
    <property type="entry name" value="Dihydrofolate reductase-like"/>
    <property type="match status" value="1"/>
</dbReference>
<gene>
    <name evidence="5" type="ORF">JP09_008965</name>
</gene>